<evidence type="ECO:0000313" key="7">
    <source>
        <dbReference type="Proteomes" id="UP001165080"/>
    </source>
</evidence>
<feature type="compositionally biased region" description="Polar residues" evidence="4">
    <location>
        <begin position="75"/>
        <end position="86"/>
    </location>
</feature>
<protein>
    <recommendedName>
        <fullName evidence="5">BTB domain-containing protein</fullName>
    </recommendedName>
</protein>
<proteinExistence type="predicted"/>
<dbReference type="Gene3D" id="3.30.710.10">
    <property type="entry name" value="Potassium Channel Kv1.1, Chain A"/>
    <property type="match status" value="1"/>
</dbReference>
<accession>A0A9W6F938</accession>
<keyword evidence="2" id="KW-0880">Kelch repeat</keyword>
<dbReference type="InterPro" id="IPR011333">
    <property type="entry name" value="SKP1/BTB/POZ_sf"/>
</dbReference>
<dbReference type="PANTHER" id="PTHR24412:SF489">
    <property type="entry name" value="RING FINGER DOMAIN AND KELCH REPEAT-CONTAINING PROTEIN DDB_G0271372"/>
    <property type="match status" value="1"/>
</dbReference>
<feature type="compositionally biased region" description="Low complexity" evidence="4">
    <location>
        <begin position="95"/>
        <end position="107"/>
    </location>
</feature>
<evidence type="ECO:0000259" key="5">
    <source>
        <dbReference type="PROSITE" id="PS50097"/>
    </source>
</evidence>
<keyword evidence="7" id="KW-1185">Reference proteome</keyword>
<dbReference type="InterPro" id="IPR000210">
    <property type="entry name" value="BTB/POZ_dom"/>
</dbReference>
<sequence>MSASLIASLSRLFGHQKRSDCTLVFYCNALTAAKDLKEASAQEQQQDSAAAKAPNDAEQPAAGPEGEPAADQDLKGTSQETASDSSDGPDGQQPGAAVDAASDIAGAPTSLSNKRGGSEATNTPAKRRKTVQTQARSQPEALPSDSTAFGDPLPAHTLVLSGGSERFRAQLDRWVEEQGNGAKPVLRVPLDNPDDLPHALSAVKFMYTGKLDESDAATLLRERRQAAYLQVEGCTEACDEALLALITAAQPSQQQQAGGPLAGVSQLYCCRDLLSSADMAPATLRKLLDVCRQQLVKHAGAAPDSGQQQQQQRAGAAPAVVPSATGGPGLMGELLAWAFGDAPFLMNDLEVRKQMLELSAAAMEALLDCDSFATDDESTVLLMLLTWLEANPSCTAESRQRLLKLIRLTQLSDTYLFRLLPLTTRSIISSQELRFLHEYAFAPEEKRARMRRDAGSAGYDVSSAWYCDVPRPAPTDGEVSGSGDSRSYEWSVGAADLWAALQLTESKRETARVYGKFTRSGPCVVVDGLEWYPSVQFIKGEDAAGIYLYCKMPSVLQLNLTPEAPVRASPGPYRLEVYKWDRGGQREVAWDDTCTDDFCRIGSGCGTPDALPFKRTLPSAAAAASISAGDAQRQQQLLACLAPYLKDGKLWGCLTLENAGEQG</sequence>
<organism evidence="6 7">
    <name type="scientific">Pleodorina starrii</name>
    <dbReference type="NCBI Taxonomy" id="330485"/>
    <lineage>
        <taxon>Eukaryota</taxon>
        <taxon>Viridiplantae</taxon>
        <taxon>Chlorophyta</taxon>
        <taxon>core chlorophytes</taxon>
        <taxon>Chlorophyceae</taxon>
        <taxon>CS clade</taxon>
        <taxon>Chlamydomonadales</taxon>
        <taxon>Volvocaceae</taxon>
        <taxon>Pleodorina</taxon>
    </lineage>
</organism>
<dbReference type="Gene3D" id="1.25.40.420">
    <property type="match status" value="1"/>
</dbReference>
<name>A0A9W6F938_9CHLO</name>
<comment type="caution">
    <text evidence="6">The sequence shown here is derived from an EMBL/GenBank/DDBJ whole genome shotgun (WGS) entry which is preliminary data.</text>
</comment>
<dbReference type="InterPro" id="IPR011705">
    <property type="entry name" value="BACK"/>
</dbReference>
<dbReference type="EMBL" id="BRXU01000039">
    <property type="protein sequence ID" value="GLC60853.1"/>
    <property type="molecule type" value="Genomic_DNA"/>
</dbReference>
<reference evidence="6 7" key="1">
    <citation type="journal article" date="2023" name="Commun. Biol.">
        <title>Reorganization of the ancestral sex-determining regions during the evolution of trioecy in Pleodorina starrii.</title>
        <authorList>
            <person name="Takahashi K."/>
            <person name="Suzuki S."/>
            <person name="Kawai-Toyooka H."/>
            <person name="Yamamoto K."/>
            <person name="Hamaji T."/>
            <person name="Ootsuki R."/>
            <person name="Yamaguchi H."/>
            <person name="Kawachi M."/>
            <person name="Higashiyama T."/>
            <person name="Nozaki H."/>
        </authorList>
    </citation>
    <scope>NUCLEOTIDE SEQUENCE [LARGE SCALE GENOMIC DNA]</scope>
    <source>
        <strain evidence="6 7">NIES-4479</strain>
    </source>
</reference>
<dbReference type="Pfam" id="PF07707">
    <property type="entry name" value="BACK"/>
    <property type="match status" value="1"/>
</dbReference>
<feature type="region of interest" description="Disordered" evidence="4">
    <location>
        <begin position="37"/>
        <end position="157"/>
    </location>
</feature>
<evidence type="ECO:0000256" key="1">
    <source>
        <dbReference type="ARBA" id="ARBA00004906"/>
    </source>
</evidence>
<feature type="compositionally biased region" description="Polar residues" evidence="4">
    <location>
        <begin position="109"/>
        <end position="124"/>
    </location>
</feature>
<keyword evidence="3" id="KW-0677">Repeat</keyword>
<evidence type="ECO:0000313" key="6">
    <source>
        <dbReference type="EMBL" id="GLC60853.1"/>
    </source>
</evidence>
<feature type="compositionally biased region" description="Low complexity" evidence="4">
    <location>
        <begin position="301"/>
        <end position="319"/>
    </location>
</feature>
<dbReference type="PANTHER" id="PTHR24412">
    <property type="entry name" value="KELCH PROTEIN"/>
    <property type="match status" value="1"/>
</dbReference>
<evidence type="ECO:0000256" key="4">
    <source>
        <dbReference type="SAM" id="MobiDB-lite"/>
    </source>
</evidence>
<feature type="compositionally biased region" description="Low complexity" evidence="4">
    <location>
        <begin position="41"/>
        <end position="71"/>
    </location>
</feature>
<feature type="domain" description="BTB" evidence="5">
    <location>
        <begin position="150"/>
        <end position="215"/>
    </location>
</feature>
<dbReference type="PROSITE" id="PS50097">
    <property type="entry name" value="BTB"/>
    <property type="match status" value="1"/>
</dbReference>
<evidence type="ECO:0000256" key="2">
    <source>
        <dbReference type="ARBA" id="ARBA00022441"/>
    </source>
</evidence>
<dbReference type="Proteomes" id="UP001165080">
    <property type="component" value="Unassembled WGS sequence"/>
</dbReference>
<evidence type="ECO:0000256" key="3">
    <source>
        <dbReference type="ARBA" id="ARBA00022737"/>
    </source>
</evidence>
<dbReference type="SUPFAM" id="SSF54695">
    <property type="entry name" value="POZ domain"/>
    <property type="match status" value="1"/>
</dbReference>
<comment type="pathway">
    <text evidence="1">Protein modification; protein ubiquitination.</text>
</comment>
<dbReference type="AlphaFoldDB" id="A0A9W6F938"/>
<gene>
    <name evidence="6" type="primary">PLEST008068</name>
    <name evidence="6" type="ORF">PLESTB_001683600</name>
</gene>
<feature type="region of interest" description="Disordered" evidence="4">
    <location>
        <begin position="301"/>
        <end position="321"/>
    </location>
</feature>